<evidence type="ECO:0000313" key="10">
    <source>
        <dbReference type="EMBL" id="ORE21035.1"/>
    </source>
</evidence>
<dbReference type="InterPro" id="IPR045055">
    <property type="entry name" value="DNA2/NAM7-like"/>
</dbReference>
<dbReference type="InterPro" id="IPR041677">
    <property type="entry name" value="DNA2/NAM7_AAA_11"/>
</dbReference>
<dbReference type="Proteomes" id="UP000242381">
    <property type="component" value="Unassembled WGS sequence"/>
</dbReference>
<dbReference type="InterPro" id="IPR047187">
    <property type="entry name" value="SF1_C_Upf1"/>
</dbReference>
<accession>A0A1X0S9Q9</accession>
<keyword evidence="2" id="KW-0547">Nucleotide-binding</keyword>
<evidence type="ECO:0000256" key="3">
    <source>
        <dbReference type="ARBA" id="ARBA00022801"/>
    </source>
</evidence>
<feature type="domain" description="DNA2/NAM7 helicase helicase" evidence="8">
    <location>
        <begin position="630"/>
        <end position="711"/>
    </location>
</feature>
<dbReference type="InterPro" id="IPR041679">
    <property type="entry name" value="DNA2/NAM7-like_C"/>
</dbReference>
<evidence type="ECO:0000259" key="8">
    <source>
        <dbReference type="Pfam" id="PF13086"/>
    </source>
</evidence>
<gene>
    <name evidence="10" type="ORF">BCV71DRAFT_174675</name>
</gene>
<keyword evidence="6" id="KW-0175">Coiled coil</keyword>
<dbReference type="GO" id="GO:0016787">
    <property type="term" value="F:hydrolase activity"/>
    <property type="evidence" value="ECO:0007669"/>
    <property type="project" value="UniProtKB-KW"/>
</dbReference>
<evidence type="ECO:0000256" key="4">
    <source>
        <dbReference type="ARBA" id="ARBA00022806"/>
    </source>
</evidence>
<dbReference type="Pfam" id="PF13086">
    <property type="entry name" value="AAA_11"/>
    <property type="match status" value="1"/>
</dbReference>
<dbReference type="GO" id="GO:0005694">
    <property type="term" value="C:chromosome"/>
    <property type="evidence" value="ECO:0007669"/>
    <property type="project" value="UniProtKB-ARBA"/>
</dbReference>
<dbReference type="GO" id="GO:0005524">
    <property type="term" value="F:ATP binding"/>
    <property type="evidence" value="ECO:0007669"/>
    <property type="project" value="UniProtKB-KW"/>
</dbReference>
<keyword evidence="3 10" id="KW-0378">Hydrolase</keyword>
<keyword evidence="4" id="KW-0347">Helicase</keyword>
<protein>
    <submittedName>
        <fullName evidence="10">P-loop containing nucleoside triphosphate hydrolase protein</fullName>
    </submittedName>
</protein>
<dbReference type="OMA" id="KKFKTWQ"/>
<proteinExistence type="inferred from homology"/>
<dbReference type="Pfam" id="PF13087">
    <property type="entry name" value="AAA_12"/>
    <property type="match status" value="1"/>
</dbReference>
<feature type="domain" description="DNA2/NAM7 helicase-like C-terminal" evidence="9">
    <location>
        <begin position="733"/>
        <end position="895"/>
    </location>
</feature>
<feature type="region of interest" description="Disordered" evidence="7">
    <location>
        <begin position="115"/>
        <end position="134"/>
    </location>
</feature>
<evidence type="ECO:0000256" key="1">
    <source>
        <dbReference type="ARBA" id="ARBA00007913"/>
    </source>
</evidence>
<reference evidence="10 11" key="1">
    <citation type="journal article" date="2016" name="Proc. Natl. Acad. Sci. U.S.A.">
        <title>Lipid metabolic changes in an early divergent fungus govern the establishment of a mutualistic symbiosis with endobacteria.</title>
        <authorList>
            <person name="Lastovetsky O.A."/>
            <person name="Gaspar M.L."/>
            <person name="Mondo S.J."/>
            <person name="LaButti K.M."/>
            <person name="Sandor L."/>
            <person name="Grigoriev I.V."/>
            <person name="Henry S.A."/>
            <person name="Pawlowska T.E."/>
        </authorList>
    </citation>
    <scope>NUCLEOTIDE SEQUENCE [LARGE SCALE GENOMIC DNA]</scope>
    <source>
        <strain evidence="10 11">ATCC 11559</strain>
    </source>
</reference>
<evidence type="ECO:0000313" key="11">
    <source>
        <dbReference type="Proteomes" id="UP000242381"/>
    </source>
</evidence>
<comment type="similarity">
    <text evidence="1">Belongs to the DNA2/NAM7 helicase family.</text>
</comment>
<sequence length="947" mass="106432">MADNVVLQFTLVLIDDKGYNIDRKFYKGNIPSIGDEIEFDGHIVTVEACDDPVHSPSTTPVAAAPQPVNAPFKKPSLKSILMARRNIPNTATTSPESGYTPSPTEADQATIASVNSATTTIPSSDSPVKPFTSPLKRKQRLVNVDPEELEDAMDIDESPVSTVEAALGQPSTSNENTTVNNLRQQPKRARFGLSRPSSSILLIYLRLPNHLLNHQIQLSTNLSKRHLYTTATLQFPSSRKALAVLKSRKYPKRSKVVPTKFPNVNVYRDTFKKIIYEHLEILLLNYGLYFYSIYEKYANGKQGNDLERTIRAKGLGMYVDCEIKGDTRYQDNTRYRLVLRNKEHHSKYSKDDIWIISKVSTFDPSQTFLARSIFYGPFSDGTLEVDCVSPRDARIANKIVSETRYIYALRSISASTEFMMLDTLEEKLDNLPLLPYILGDRQGRKKKDLLPPAPLPTLAHIELRRDDCIDMNARLAETVARYRLNADQESVLRQVAASVITCPGWSEESQHPVVLVHGVYGSGKSFLAAVIIIFIQELLDAVNGHREPEDQVQFKILVSSMTNVAVDRILQTLLKLGYDHFVRIGSMKKIAKNILPYTAKARLSSNEELKELEQMLDDGQNSEEDLENIATAIQRFRKSEGISQIHTAPVVGTTFMSSVFDIFNGVSFPFVLIDESSQLMEPLTMVPLARFSCHRLLMVGDPLQLPPTLVSPAEEGKIGKGLDKTLFDRFIECHPKISAISNKLFYDRRLLNGVTPQDREPLLEGLPTVLFVDIGGTEQKSARTNSFWNDIEVSVTAKILQSMIELNVLPSEIGVVSLYKEQADKLSDHLAAHNGGNSTYKNIQISTVDAFQGGEKEIIILSTVRTTESAFMQNEPRINVALTRAKRHLIILGDRHMLLMNDLWSKIIWDCEGKRNYTCVLCYSRLLDQVMTCQSFLNLLQNLEIKT</sequence>
<name>A0A1X0S9Q9_RHIZD</name>
<evidence type="ECO:0000256" key="2">
    <source>
        <dbReference type="ARBA" id="ARBA00022741"/>
    </source>
</evidence>
<dbReference type="EMBL" id="KV921285">
    <property type="protein sequence ID" value="ORE21035.1"/>
    <property type="molecule type" value="Genomic_DNA"/>
</dbReference>
<feature type="coiled-coil region" evidence="6">
    <location>
        <begin position="602"/>
        <end position="629"/>
    </location>
</feature>
<evidence type="ECO:0000259" key="9">
    <source>
        <dbReference type="Pfam" id="PF13087"/>
    </source>
</evidence>
<dbReference type="AlphaFoldDB" id="A0A1X0S9Q9"/>
<evidence type="ECO:0000256" key="6">
    <source>
        <dbReference type="SAM" id="Coils"/>
    </source>
</evidence>
<dbReference type="Gene3D" id="3.40.50.300">
    <property type="entry name" value="P-loop containing nucleotide triphosphate hydrolases"/>
    <property type="match status" value="2"/>
</dbReference>
<evidence type="ECO:0000256" key="5">
    <source>
        <dbReference type="ARBA" id="ARBA00022840"/>
    </source>
</evidence>
<organism evidence="10 11">
    <name type="scientific">Rhizopus microsporus</name>
    <dbReference type="NCBI Taxonomy" id="58291"/>
    <lineage>
        <taxon>Eukaryota</taxon>
        <taxon>Fungi</taxon>
        <taxon>Fungi incertae sedis</taxon>
        <taxon>Mucoromycota</taxon>
        <taxon>Mucoromycotina</taxon>
        <taxon>Mucoromycetes</taxon>
        <taxon>Mucorales</taxon>
        <taxon>Mucorineae</taxon>
        <taxon>Rhizopodaceae</taxon>
        <taxon>Rhizopus</taxon>
    </lineage>
</organism>
<dbReference type="VEuPathDB" id="FungiDB:BCV72DRAFT_223483"/>
<dbReference type="GO" id="GO:0004386">
    <property type="term" value="F:helicase activity"/>
    <property type="evidence" value="ECO:0007669"/>
    <property type="project" value="UniProtKB-KW"/>
</dbReference>
<keyword evidence="5" id="KW-0067">ATP-binding</keyword>
<dbReference type="PANTHER" id="PTHR10887">
    <property type="entry name" value="DNA2/NAM7 HELICASE FAMILY"/>
    <property type="match status" value="1"/>
</dbReference>
<dbReference type="CDD" id="cd18808">
    <property type="entry name" value="SF1_C_Upf1"/>
    <property type="match status" value="1"/>
</dbReference>
<dbReference type="SUPFAM" id="SSF52540">
    <property type="entry name" value="P-loop containing nucleoside triphosphate hydrolases"/>
    <property type="match status" value="1"/>
</dbReference>
<dbReference type="InterPro" id="IPR027417">
    <property type="entry name" value="P-loop_NTPase"/>
</dbReference>
<dbReference type="PANTHER" id="PTHR10887:SF495">
    <property type="entry name" value="HELICASE SENATAXIN ISOFORM X1-RELATED"/>
    <property type="match status" value="1"/>
</dbReference>
<evidence type="ECO:0000256" key="7">
    <source>
        <dbReference type="SAM" id="MobiDB-lite"/>
    </source>
</evidence>
<dbReference type="FunFam" id="3.40.50.300:FF:000326">
    <property type="entry name" value="P-loop containing nucleoside triphosphate hydrolase"/>
    <property type="match status" value="1"/>
</dbReference>
<feature type="compositionally biased region" description="Polar residues" evidence="7">
    <location>
        <begin position="115"/>
        <end position="126"/>
    </location>
</feature>